<dbReference type="EMBL" id="CP029287">
    <property type="protein sequence ID" value="AWS00127.1"/>
    <property type="molecule type" value="Genomic_DNA"/>
</dbReference>
<proteinExistence type="predicted"/>
<dbReference type="KEGG" id="mhk:DFR87_11020"/>
<name>A0A2U9IVQ0_9CREN</name>
<keyword evidence="2" id="KW-1185">Reference proteome</keyword>
<evidence type="ECO:0000313" key="1">
    <source>
        <dbReference type="EMBL" id="AWS00127.1"/>
    </source>
</evidence>
<sequence>MLNVDVNNTASGDAKKSLNLILEAMKLKSDFLRTVQVSTEEEMKQVFDSVFYARKHYDDALRNSGVAVFSKALETLRDQDLSYEDRVKRFSSAIKATDQEDIEDMSKEIIHYLYPEEFPLWTRWIWNQSKNTGSINYVLKENLSLKSHGEFLSAVDELRKVLEVFGLSTGNYYPTSIFLVYAYVRYLDYTTHLAVDKKAAGLIPTHLTTTALVMGLKPFIKVIKLAHT</sequence>
<dbReference type="RefSeq" id="WP_054836586.1">
    <property type="nucleotide sequence ID" value="NZ_BBBA01000006.1"/>
</dbReference>
<dbReference type="Proteomes" id="UP000247586">
    <property type="component" value="Chromosome"/>
</dbReference>
<evidence type="ECO:0000313" key="2">
    <source>
        <dbReference type="Proteomes" id="UP000247586"/>
    </source>
</evidence>
<dbReference type="AlphaFoldDB" id="A0A2U9IVQ0"/>
<protein>
    <submittedName>
        <fullName evidence="1">Uncharacterized protein</fullName>
    </submittedName>
</protein>
<gene>
    <name evidence="1" type="ORF">DFR87_11020</name>
</gene>
<reference evidence="1" key="1">
    <citation type="submission" date="2018-05" db="EMBL/GenBank/DDBJ databases">
        <title>Complete Genome Sequences of Extremely Thermoacidophilic, Metal-Mobilizing Type-Strain Members of the Archaeal Family Sulfolobaceae: Acidianus brierleyi DSM-1651T, Acidianus sulfidivorans DSM-18786T, Metallosphaera hakonensis DSM-7519T, and Metallosphaera prunae DSM-10039T.</title>
        <authorList>
            <person name="Counts J.A."/>
            <person name="Kelly R.M."/>
        </authorList>
    </citation>
    <scope>NUCLEOTIDE SEQUENCE [LARGE SCALE GENOMIC DNA]</scope>
    <source>
        <strain evidence="1">HO1-1</strain>
    </source>
</reference>
<dbReference type="OrthoDB" id="35716at2157"/>
<accession>A0A2U9IVQ0</accession>
<dbReference type="GeneID" id="36835880"/>
<organism evidence="1 2">
    <name type="scientific">Metallosphaera hakonensis JCM 8857 = DSM 7519</name>
    <dbReference type="NCBI Taxonomy" id="1293036"/>
    <lineage>
        <taxon>Archaea</taxon>
        <taxon>Thermoproteota</taxon>
        <taxon>Thermoprotei</taxon>
        <taxon>Sulfolobales</taxon>
        <taxon>Sulfolobaceae</taxon>
        <taxon>Metallosphaera</taxon>
    </lineage>
</organism>
<dbReference type="STRING" id="1293036.GCA_001315825_01353"/>